<dbReference type="Proteomes" id="UP001314205">
    <property type="component" value="Unassembled WGS sequence"/>
</dbReference>
<evidence type="ECO:0000256" key="4">
    <source>
        <dbReference type="ARBA" id="ARBA00022692"/>
    </source>
</evidence>
<keyword evidence="4 10" id="KW-0812">Transmembrane</keyword>
<comment type="caution">
    <text evidence="10">Lacks conserved residue(s) required for the propagation of feature annotation.</text>
</comment>
<evidence type="ECO:0000256" key="7">
    <source>
        <dbReference type="ARBA" id="ARBA00023136"/>
    </source>
</evidence>
<organism evidence="11 12">
    <name type="scientific">Parnassius mnemosyne</name>
    <name type="common">clouded apollo</name>
    <dbReference type="NCBI Taxonomy" id="213953"/>
    <lineage>
        <taxon>Eukaryota</taxon>
        <taxon>Metazoa</taxon>
        <taxon>Ecdysozoa</taxon>
        <taxon>Arthropoda</taxon>
        <taxon>Hexapoda</taxon>
        <taxon>Insecta</taxon>
        <taxon>Pterygota</taxon>
        <taxon>Neoptera</taxon>
        <taxon>Endopterygota</taxon>
        <taxon>Lepidoptera</taxon>
        <taxon>Glossata</taxon>
        <taxon>Ditrysia</taxon>
        <taxon>Papilionoidea</taxon>
        <taxon>Papilionidae</taxon>
        <taxon>Parnassiinae</taxon>
        <taxon>Parnassini</taxon>
        <taxon>Parnassius</taxon>
        <taxon>Driopa</taxon>
    </lineage>
</organism>
<dbReference type="PANTHER" id="PTHR21137">
    <property type="entry name" value="ODORANT RECEPTOR"/>
    <property type="match status" value="1"/>
</dbReference>
<comment type="similarity">
    <text evidence="10">Belongs to the insect chemoreceptor superfamily. Heteromeric odorant receptor channel (TC 1.A.69) family.</text>
</comment>
<feature type="transmembrane region" description="Helical" evidence="10">
    <location>
        <begin position="45"/>
        <end position="69"/>
    </location>
</feature>
<evidence type="ECO:0000256" key="3">
    <source>
        <dbReference type="ARBA" id="ARBA00022606"/>
    </source>
</evidence>
<keyword evidence="3 10" id="KW-0716">Sensory transduction</keyword>
<dbReference type="EMBL" id="CAVLGL010000081">
    <property type="protein sequence ID" value="CAK1586676.1"/>
    <property type="molecule type" value="Genomic_DNA"/>
</dbReference>
<dbReference type="GO" id="GO:0005549">
    <property type="term" value="F:odorant binding"/>
    <property type="evidence" value="ECO:0007669"/>
    <property type="project" value="InterPro"/>
</dbReference>
<proteinExistence type="inferred from homology"/>
<dbReference type="PANTHER" id="PTHR21137:SF35">
    <property type="entry name" value="ODORANT RECEPTOR 19A-RELATED"/>
    <property type="match status" value="1"/>
</dbReference>
<dbReference type="GO" id="GO:0007165">
    <property type="term" value="P:signal transduction"/>
    <property type="evidence" value="ECO:0007669"/>
    <property type="project" value="UniProtKB-KW"/>
</dbReference>
<feature type="transmembrane region" description="Helical" evidence="10">
    <location>
        <begin position="285"/>
        <end position="306"/>
    </location>
</feature>
<evidence type="ECO:0000313" key="11">
    <source>
        <dbReference type="EMBL" id="CAK1586676.1"/>
    </source>
</evidence>
<keyword evidence="5 10" id="KW-0552">Olfaction</keyword>
<dbReference type="GO" id="GO:0005886">
    <property type="term" value="C:plasma membrane"/>
    <property type="evidence" value="ECO:0007669"/>
    <property type="project" value="UniProtKB-SubCell"/>
</dbReference>
<gene>
    <name evidence="11" type="ORF">PARMNEM_LOCUS7590</name>
</gene>
<evidence type="ECO:0000256" key="1">
    <source>
        <dbReference type="ARBA" id="ARBA00004651"/>
    </source>
</evidence>
<name>A0AAV1KUH3_9NEOP</name>
<keyword evidence="8 10" id="KW-0675">Receptor</keyword>
<protein>
    <recommendedName>
        <fullName evidence="10">Odorant receptor</fullName>
    </recommendedName>
</protein>
<sequence length="405" mass="46169">MPITLGKFGLGHCDLSTMLWNVAVMLRLVALDIDPRFKEPIAKPSYFLTTVLAACYFYVYLISMVWFVFVRCQETGDLLSALIVFSLGLSSEIAITKYAYVLLHSGEVRNIVESYLACDNLPALSSRFTANLARNLKQIKKRALTFWFVIYGNCVLYILKPILMPGRHVMEDFFILYGLDPMFEAPNYQVAMFTLAASSLFIAHLTTNITAFHIIITGYTEAQLLALSDELIYLWEDIKKEYQGIPGDDDRNKHYVLNESVKKRLKEIIKRHIINIDLHNKVDDVFRGAIAVEFLLLVLALVAELLGGLKNTYMEVPFALLLVATDCWTGQRVVDACDVFENSVYDSKWENYDKSNMKTIYLVYTMSQKTLTMSAGRVAMLNLACFMSINKYIYSTYTTLESTVR</sequence>
<dbReference type="InterPro" id="IPR004117">
    <property type="entry name" value="7tm6_olfct_rcpt"/>
</dbReference>
<accession>A0AAV1KUH3</accession>
<comment type="caution">
    <text evidence="11">The sequence shown here is derived from an EMBL/GenBank/DDBJ whole genome shotgun (WGS) entry which is preliminary data.</text>
</comment>
<evidence type="ECO:0000256" key="6">
    <source>
        <dbReference type="ARBA" id="ARBA00022989"/>
    </source>
</evidence>
<evidence type="ECO:0000256" key="2">
    <source>
        <dbReference type="ARBA" id="ARBA00022475"/>
    </source>
</evidence>
<dbReference type="GO" id="GO:0004984">
    <property type="term" value="F:olfactory receptor activity"/>
    <property type="evidence" value="ECO:0007669"/>
    <property type="project" value="InterPro"/>
</dbReference>
<dbReference type="Pfam" id="PF02949">
    <property type="entry name" value="7tm_6"/>
    <property type="match status" value="1"/>
</dbReference>
<keyword evidence="2" id="KW-1003">Cell membrane</keyword>
<reference evidence="11 12" key="1">
    <citation type="submission" date="2023-11" db="EMBL/GenBank/DDBJ databases">
        <authorList>
            <person name="Hedman E."/>
            <person name="Englund M."/>
            <person name="Stromberg M."/>
            <person name="Nyberg Akerstrom W."/>
            <person name="Nylinder S."/>
            <person name="Jareborg N."/>
            <person name="Kallberg Y."/>
            <person name="Kronander E."/>
        </authorList>
    </citation>
    <scope>NUCLEOTIDE SEQUENCE [LARGE SCALE GENOMIC DNA]</scope>
</reference>
<keyword evidence="7 10" id="KW-0472">Membrane</keyword>
<keyword evidence="12" id="KW-1185">Reference proteome</keyword>
<evidence type="ECO:0000256" key="5">
    <source>
        <dbReference type="ARBA" id="ARBA00022725"/>
    </source>
</evidence>
<feature type="transmembrane region" description="Helical" evidence="10">
    <location>
        <begin position="144"/>
        <end position="163"/>
    </location>
</feature>
<dbReference type="AlphaFoldDB" id="A0AAV1KUH3"/>
<keyword evidence="6 10" id="KW-1133">Transmembrane helix</keyword>
<keyword evidence="9 10" id="KW-0807">Transducer</keyword>
<comment type="subcellular location">
    <subcellularLocation>
        <location evidence="1 10">Cell membrane</location>
        <topology evidence="1 10">Multi-pass membrane protein</topology>
    </subcellularLocation>
</comment>
<evidence type="ECO:0000256" key="10">
    <source>
        <dbReference type="RuleBase" id="RU351113"/>
    </source>
</evidence>
<evidence type="ECO:0000313" key="12">
    <source>
        <dbReference type="Proteomes" id="UP001314205"/>
    </source>
</evidence>
<evidence type="ECO:0000256" key="8">
    <source>
        <dbReference type="ARBA" id="ARBA00023170"/>
    </source>
</evidence>
<evidence type="ECO:0000256" key="9">
    <source>
        <dbReference type="ARBA" id="ARBA00023224"/>
    </source>
</evidence>